<dbReference type="EMBL" id="JAGTJR010000008">
    <property type="protein sequence ID" value="KAH7055892.1"/>
    <property type="molecule type" value="Genomic_DNA"/>
</dbReference>
<accession>A0ABQ8GHE3</accession>
<feature type="transmembrane region" description="Helical" evidence="1">
    <location>
        <begin position="149"/>
        <end position="168"/>
    </location>
</feature>
<evidence type="ECO:0000313" key="3">
    <source>
        <dbReference type="Proteomes" id="UP000774617"/>
    </source>
</evidence>
<protein>
    <recommendedName>
        <fullName evidence="4">Integral membrane protein</fullName>
    </recommendedName>
</protein>
<evidence type="ECO:0000256" key="1">
    <source>
        <dbReference type="SAM" id="Phobius"/>
    </source>
</evidence>
<keyword evidence="1" id="KW-1133">Transmembrane helix</keyword>
<comment type="caution">
    <text evidence="2">The sequence shown here is derived from an EMBL/GenBank/DDBJ whole genome shotgun (WGS) entry which is preliminary data.</text>
</comment>
<feature type="transmembrane region" description="Helical" evidence="1">
    <location>
        <begin position="73"/>
        <end position="95"/>
    </location>
</feature>
<feature type="transmembrane region" description="Helical" evidence="1">
    <location>
        <begin position="15"/>
        <end position="36"/>
    </location>
</feature>
<evidence type="ECO:0000313" key="2">
    <source>
        <dbReference type="EMBL" id="KAH7055892.1"/>
    </source>
</evidence>
<keyword evidence="1" id="KW-0472">Membrane</keyword>
<dbReference type="Proteomes" id="UP000774617">
    <property type="component" value="Unassembled WGS sequence"/>
</dbReference>
<feature type="transmembrane region" description="Helical" evidence="1">
    <location>
        <begin position="200"/>
        <end position="217"/>
    </location>
</feature>
<organism evidence="2 3">
    <name type="scientific">Macrophomina phaseolina</name>
    <dbReference type="NCBI Taxonomy" id="35725"/>
    <lineage>
        <taxon>Eukaryota</taxon>
        <taxon>Fungi</taxon>
        <taxon>Dikarya</taxon>
        <taxon>Ascomycota</taxon>
        <taxon>Pezizomycotina</taxon>
        <taxon>Dothideomycetes</taxon>
        <taxon>Dothideomycetes incertae sedis</taxon>
        <taxon>Botryosphaeriales</taxon>
        <taxon>Botryosphaeriaceae</taxon>
        <taxon>Macrophomina</taxon>
    </lineage>
</organism>
<gene>
    <name evidence="2" type="ORF">B0J12DRAFT_569431</name>
</gene>
<keyword evidence="3" id="KW-1185">Reference proteome</keyword>
<name>A0ABQ8GHE3_9PEZI</name>
<evidence type="ECO:0008006" key="4">
    <source>
        <dbReference type="Google" id="ProtNLM"/>
    </source>
</evidence>
<sequence>MFGKESSILDVPSKVWIPVAVVYTFTLCVGVIFLYFQRLTHAARLRGFWLTCSAILSLHIYVLLVLLDYPLRFWYGCTAEFWVMATVLPFGLGLYQISNARFIFYYQSQQEIWVRPQRNKKRKLPVWYLHPIAFLSHFNDMDFLVKTKLVVACTWLFGFVCCSFMYFGSMNFHEHYGFFGEWSGTANCHRGPHGEWVPTAMYQLLMCWFWGPYMLWYAKNITDTHYWSLQTKINLVAGMPGTPLWLAFLYSNSREIIVINRWFPHAGWFLPGLVTIQLGSIIFPLLDMDKGRTCVRNAEEEIELSSVSEDGTNRRAGRGLYSMVAFEEALEKNVDPLLTWTAKHNYTAAEVSFLVYVRDWKNNWGGAGRRNRMLTTTDSRRRYEDAAVIFFTFISSQTSRININIDGKTYREIAKYFEDVVAHDLPGEDINFFSVEQQITPWEKDDATASQPQRMEGFDRRRLQYVCDDDDEDCEPVPKGFSLSVFDAAYHTVKDDIFYNTWLRYVSDTEARSIITDASEHNFSHGCVMPEAWTPSSLQLPKVHIRSPRT</sequence>
<reference evidence="2 3" key="1">
    <citation type="journal article" date="2021" name="Nat. Commun.">
        <title>Genetic determinants of endophytism in the Arabidopsis root mycobiome.</title>
        <authorList>
            <person name="Mesny F."/>
            <person name="Miyauchi S."/>
            <person name="Thiergart T."/>
            <person name="Pickel B."/>
            <person name="Atanasova L."/>
            <person name="Karlsson M."/>
            <person name="Huettel B."/>
            <person name="Barry K.W."/>
            <person name="Haridas S."/>
            <person name="Chen C."/>
            <person name="Bauer D."/>
            <person name="Andreopoulos W."/>
            <person name="Pangilinan J."/>
            <person name="LaButti K."/>
            <person name="Riley R."/>
            <person name="Lipzen A."/>
            <person name="Clum A."/>
            <person name="Drula E."/>
            <person name="Henrissat B."/>
            <person name="Kohler A."/>
            <person name="Grigoriev I.V."/>
            <person name="Martin F.M."/>
            <person name="Hacquard S."/>
        </authorList>
    </citation>
    <scope>NUCLEOTIDE SEQUENCE [LARGE SCALE GENOMIC DNA]</scope>
    <source>
        <strain evidence="2 3">MPI-SDFR-AT-0080</strain>
    </source>
</reference>
<dbReference type="InterPro" id="IPR036305">
    <property type="entry name" value="RGS_sf"/>
</dbReference>
<keyword evidence="1" id="KW-0812">Transmembrane</keyword>
<proteinExistence type="predicted"/>
<feature type="transmembrane region" description="Helical" evidence="1">
    <location>
        <begin position="268"/>
        <end position="286"/>
    </location>
</feature>
<dbReference type="SUPFAM" id="SSF48097">
    <property type="entry name" value="Regulator of G-protein signaling, RGS"/>
    <property type="match status" value="1"/>
</dbReference>
<feature type="transmembrane region" description="Helical" evidence="1">
    <location>
        <begin position="48"/>
        <end position="67"/>
    </location>
</feature>
<feature type="transmembrane region" description="Helical" evidence="1">
    <location>
        <begin position="229"/>
        <end position="248"/>
    </location>
</feature>